<evidence type="ECO:0000313" key="3">
    <source>
        <dbReference type="Proteomes" id="UP000179243"/>
    </source>
</evidence>
<comment type="similarity">
    <text evidence="1">Belongs to the phD/YefM antitoxin family.</text>
</comment>
<dbReference type="InterPro" id="IPR036165">
    <property type="entry name" value="YefM-like_sf"/>
</dbReference>
<gene>
    <name evidence="2" type="ORF">A2519_01820</name>
</gene>
<evidence type="ECO:0000313" key="2">
    <source>
        <dbReference type="EMBL" id="OGK05805.1"/>
    </source>
</evidence>
<dbReference type="AlphaFoldDB" id="A0A1F7FGI4"/>
<dbReference type="Proteomes" id="UP000179243">
    <property type="component" value="Unassembled WGS sequence"/>
</dbReference>
<proteinExistence type="inferred from homology"/>
<comment type="caution">
    <text evidence="2">The sequence shown here is derived from an EMBL/GenBank/DDBJ whole genome shotgun (WGS) entry which is preliminary data.</text>
</comment>
<reference evidence="2 3" key="1">
    <citation type="journal article" date="2016" name="Nat. Commun.">
        <title>Thousands of microbial genomes shed light on interconnected biogeochemical processes in an aquifer system.</title>
        <authorList>
            <person name="Anantharaman K."/>
            <person name="Brown C.T."/>
            <person name="Hug L.A."/>
            <person name="Sharon I."/>
            <person name="Castelle C.J."/>
            <person name="Probst A.J."/>
            <person name="Thomas B.C."/>
            <person name="Singh A."/>
            <person name="Wilkins M.J."/>
            <person name="Karaoz U."/>
            <person name="Brodie E.L."/>
            <person name="Williams K.H."/>
            <person name="Hubbard S.S."/>
            <person name="Banfield J.F."/>
        </authorList>
    </citation>
    <scope>NUCLEOTIDE SEQUENCE [LARGE SCALE GENOMIC DNA]</scope>
</reference>
<sequence>MTVFTYSQARQNLATLLSIATKEGEVLVKRRDGQTYAIRPEKKNESPLDVKGVKLNLGPKDIMKIMREIRRR</sequence>
<organism evidence="2 3">
    <name type="scientific">Candidatus Raymondbacteria bacterium RIFOXYD12_FULL_49_13</name>
    <dbReference type="NCBI Taxonomy" id="1817890"/>
    <lineage>
        <taxon>Bacteria</taxon>
        <taxon>Raymondiibacteriota</taxon>
    </lineage>
</organism>
<evidence type="ECO:0000256" key="1">
    <source>
        <dbReference type="ARBA" id="ARBA00009981"/>
    </source>
</evidence>
<dbReference type="Gene3D" id="3.40.1620.10">
    <property type="entry name" value="YefM-like domain"/>
    <property type="match status" value="1"/>
</dbReference>
<dbReference type="SUPFAM" id="SSF143120">
    <property type="entry name" value="YefM-like"/>
    <property type="match status" value="1"/>
</dbReference>
<protein>
    <submittedName>
        <fullName evidence="2">Prevent-host-death protein</fullName>
    </submittedName>
</protein>
<dbReference type="EMBL" id="MFYX01000047">
    <property type="protein sequence ID" value="OGK05805.1"/>
    <property type="molecule type" value="Genomic_DNA"/>
</dbReference>
<name>A0A1F7FGI4_UNCRA</name>
<accession>A0A1F7FGI4</accession>